<protein>
    <submittedName>
        <fullName evidence="2">Sulfatase-like hydrolase/transferase</fullName>
    </submittedName>
</protein>
<dbReference type="CDD" id="cd16145">
    <property type="entry name" value="ARS_like"/>
    <property type="match status" value="1"/>
</dbReference>
<evidence type="ECO:0000313" key="3">
    <source>
        <dbReference type="Proteomes" id="UP001168528"/>
    </source>
</evidence>
<accession>A0ABT8RAL4</accession>
<dbReference type="Gene3D" id="3.90.182.10">
    <property type="entry name" value="Toxin - Anthrax Protective Antigen,domain 1"/>
    <property type="match status" value="1"/>
</dbReference>
<sequence>MNKLTSLIISFICIAIAGCQQTAEQKAQNTNTSKQKAPNIIFILTDDLGYGDLGILFQNERKKAGKPYFQTPHLDRLAQEGMLITRHYVPAPVCAPSRASLMLGLHQGHANIRNNQFDKALADNHTIATVLKKAGYATGLVGKWGLQGLNGNSPQTWEAYPTKRGFDYFLGYVRHKDGHNHYPAHQALERPPVELYQNNEEISSQLKGVYTTDLFTAAAKKWIMEKEQSTPDQPFFLYLAYDTPHAGLQIASSPYPEGGGVKGGVQWTDEKGKFINTVTDTVDTYIHPDYASQNWPEVQKRFASMVRRIDDGVGDIVQLLQDLNIDEETLIVFTSDNGPHKESYGYGEYDPVFFDSYGPMDGIKRDVWEGGIRVPTFVRWPKRIAANASNDTPSGFHDWLSTFAQLAGIPAPANTDGVSLLPLLTGKGNQQPGTVYIEYKVDGKTPEYEVFHASHKGQPHGEMQVIYMDGYKGIRTNIESPGDNFQIYDTKADAKETKNLAGTSMYFTRLQNRMKSRVLQLRRPDTSAVRPYDNLPVPALDSVSDLGNGLQYQVLEMATPWTPNLASLEVKPAQAGITPELNLNIRTREEDIVIEYTGVVKVPQTGEYTFYLQTDRGAVLRLHNATLLDADKNYQSGKEVVAVILLEKGYHPITLTYARGKKGTPLLQLQWSGPGIARQSIGSPQLFHQNKQAKAGL</sequence>
<dbReference type="SUPFAM" id="SSF56988">
    <property type="entry name" value="Anthrax protective antigen"/>
    <property type="match status" value="1"/>
</dbReference>
<reference evidence="2" key="1">
    <citation type="submission" date="2023-07" db="EMBL/GenBank/DDBJ databases">
        <title>The genome sequence of Rhodocytophaga aerolata KACC 12507.</title>
        <authorList>
            <person name="Zhang X."/>
        </authorList>
    </citation>
    <scope>NUCLEOTIDE SEQUENCE</scope>
    <source>
        <strain evidence="2">KACC 12507</strain>
    </source>
</reference>
<dbReference type="InterPro" id="IPR011658">
    <property type="entry name" value="PA14_dom"/>
</dbReference>
<feature type="domain" description="PA14" evidence="1">
    <location>
        <begin position="545"/>
        <end position="685"/>
    </location>
</feature>
<dbReference type="InterPro" id="IPR037524">
    <property type="entry name" value="PA14/GLEYA"/>
</dbReference>
<dbReference type="RefSeq" id="WP_302039044.1">
    <property type="nucleotide sequence ID" value="NZ_JAUKPO010000010.1"/>
</dbReference>
<dbReference type="InterPro" id="IPR000917">
    <property type="entry name" value="Sulfatase_N"/>
</dbReference>
<dbReference type="PANTHER" id="PTHR43751">
    <property type="entry name" value="SULFATASE"/>
    <property type="match status" value="1"/>
</dbReference>
<dbReference type="SMART" id="SM00758">
    <property type="entry name" value="PA14"/>
    <property type="match status" value="1"/>
</dbReference>
<dbReference type="InterPro" id="IPR017850">
    <property type="entry name" value="Alkaline_phosphatase_core_sf"/>
</dbReference>
<dbReference type="Gene3D" id="3.40.720.10">
    <property type="entry name" value="Alkaline Phosphatase, subunit A"/>
    <property type="match status" value="1"/>
</dbReference>
<dbReference type="InterPro" id="IPR052701">
    <property type="entry name" value="GAG_Ulvan_Degrading_Sulfatases"/>
</dbReference>
<dbReference type="PROSITE" id="PS51257">
    <property type="entry name" value="PROKAR_LIPOPROTEIN"/>
    <property type="match status" value="1"/>
</dbReference>
<name>A0ABT8RAL4_9BACT</name>
<evidence type="ECO:0000259" key="1">
    <source>
        <dbReference type="PROSITE" id="PS51820"/>
    </source>
</evidence>
<dbReference type="EMBL" id="JAUKPO010000010">
    <property type="protein sequence ID" value="MDO1448243.1"/>
    <property type="molecule type" value="Genomic_DNA"/>
</dbReference>
<dbReference type="PROSITE" id="PS51820">
    <property type="entry name" value="PA14"/>
    <property type="match status" value="1"/>
</dbReference>
<dbReference type="Pfam" id="PF07691">
    <property type="entry name" value="PA14"/>
    <property type="match status" value="1"/>
</dbReference>
<gene>
    <name evidence="2" type="ORF">Q0590_18355</name>
</gene>
<evidence type="ECO:0000313" key="2">
    <source>
        <dbReference type="EMBL" id="MDO1448243.1"/>
    </source>
</evidence>
<proteinExistence type="predicted"/>
<keyword evidence="3" id="KW-1185">Reference proteome</keyword>
<organism evidence="2 3">
    <name type="scientific">Rhodocytophaga aerolata</name>
    <dbReference type="NCBI Taxonomy" id="455078"/>
    <lineage>
        <taxon>Bacteria</taxon>
        <taxon>Pseudomonadati</taxon>
        <taxon>Bacteroidota</taxon>
        <taxon>Cytophagia</taxon>
        <taxon>Cytophagales</taxon>
        <taxon>Rhodocytophagaceae</taxon>
        <taxon>Rhodocytophaga</taxon>
    </lineage>
</organism>
<comment type="caution">
    <text evidence="2">The sequence shown here is derived from an EMBL/GenBank/DDBJ whole genome shotgun (WGS) entry which is preliminary data.</text>
</comment>
<dbReference type="Proteomes" id="UP001168528">
    <property type="component" value="Unassembled WGS sequence"/>
</dbReference>
<dbReference type="PANTHER" id="PTHR43751:SF3">
    <property type="entry name" value="SULFATASE N-TERMINAL DOMAIN-CONTAINING PROTEIN"/>
    <property type="match status" value="1"/>
</dbReference>
<dbReference type="Pfam" id="PF00884">
    <property type="entry name" value="Sulfatase"/>
    <property type="match status" value="1"/>
</dbReference>
<dbReference type="SUPFAM" id="SSF53649">
    <property type="entry name" value="Alkaline phosphatase-like"/>
    <property type="match status" value="1"/>
</dbReference>